<dbReference type="EMBL" id="JBBPBM010000013">
    <property type="protein sequence ID" value="KAK8561769.1"/>
    <property type="molecule type" value="Genomic_DNA"/>
</dbReference>
<gene>
    <name evidence="1" type="ORF">V6N12_048829</name>
</gene>
<sequence>MAEWGFELGGFNCGFWFWWETGMAAWFEVKGVGMLWFSVGVRARVRMEVSRVPGGGDRLGEALGSAHMGVVLAMVIRASRGR</sequence>
<comment type="caution">
    <text evidence="1">The sequence shown here is derived from an EMBL/GenBank/DDBJ whole genome shotgun (WGS) entry which is preliminary data.</text>
</comment>
<evidence type="ECO:0000313" key="1">
    <source>
        <dbReference type="EMBL" id="KAK8561769.1"/>
    </source>
</evidence>
<organism evidence="1 2">
    <name type="scientific">Hibiscus sabdariffa</name>
    <name type="common">roselle</name>
    <dbReference type="NCBI Taxonomy" id="183260"/>
    <lineage>
        <taxon>Eukaryota</taxon>
        <taxon>Viridiplantae</taxon>
        <taxon>Streptophyta</taxon>
        <taxon>Embryophyta</taxon>
        <taxon>Tracheophyta</taxon>
        <taxon>Spermatophyta</taxon>
        <taxon>Magnoliopsida</taxon>
        <taxon>eudicotyledons</taxon>
        <taxon>Gunneridae</taxon>
        <taxon>Pentapetalae</taxon>
        <taxon>rosids</taxon>
        <taxon>malvids</taxon>
        <taxon>Malvales</taxon>
        <taxon>Malvaceae</taxon>
        <taxon>Malvoideae</taxon>
        <taxon>Hibiscus</taxon>
    </lineage>
</organism>
<dbReference type="Proteomes" id="UP001472677">
    <property type="component" value="Unassembled WGS sequence"/>
</dbReference>
<protein>
    <submittedName>
        <fullName evidence="1">Uncharacterized protein</fullName>
    </submittedName>
</protein>
<evidence type="ECO:0000313" key="2">
    <source>
        <dbReference type="Proteomes" id="UP001472677"/>
    </source>
</evidence>
<reference evidence="1 2" key="1">
    <citation type="journal article" date="2024" name="G3 (Bethesda)">
        <title>Genome assembly of Hibiscus sabdariffa L. provides insights into metabolisms of medicinal natural products.</title>
        <authorList>
            <person name="Kim T."/>
        </authorList>
    </citation>
    <scope>NUCLEOTIDE SEQUENCE [LARGE SCALE GENOMIC DNA]</scope>
    <source>
        <strain evidence="1">TK-2024</strain>
        <tissue evidence="1">Old leaves</tissue>
    </source>
</reference>
<proteinExistence type="predicted"/>
<accession>A0ABR2EK35</accession>
<name>A0ABR2EK35_9ROSI</name>
<keyword evidence="2" id="KW-1185">Reference proteome</keyword>